<dbReference type="OrthoDB" id="4113332at2"/>
<dbReference type="Gene3D" id="3.30.60.230">
    <property type="entry name" value="Lsr2, dimerization domain"/>
    <property type="match status" value="1"/>
</dbReference>
<dbReference type="InterPro" id="IPR055370">
    <property type="entry name" value="Lsr2_DNA-bd"/>
</dbReference>
<keyword evidence="1" id="KW-0238">DNA-binding</keyword>
<evidence type="ECO:0000256" key="1">
    <source>
        <dbReference type="ARBA" id="ARBA00023125"/>
    </source>
</evidence>
<accession>A0A543JRJ7</accession>
<reference evidence="5 6" key="1">
    <citation type="submission" date="2019-06" db="EMBL/GenBank/DDBJ databases">
        <title>Sequencing the genomes of 1000 actinobacteria strains.</title>
        <authorList>
            <person name="Klenk H.-P."/>
        </authorList>
    </citation>
    <scope>NUCLEOTIDE SEQUENCE [LARGE SCALE GENOMIC DNA]</scope>
    <source>
        <strain evidence="5 6">DSM 45456</strain>
    </source>
</reference>
<feature type="domain" description="Lsr2 dimerization" evidence="3">
    <location>
        <begin position="1"/>
        <end position="58"/>
    </location>
</feature>
<dbReference type="AlphaFoldDB" id="A0A543JRJ7"/>
<evidence type="ECO:0000256" key="2">
    <source>
        <dbReference type="SAM" id="MobiDB-lite"/>
    </source>
</evidence>
<evidence type="ECO:0000259" key="3">
    <source>
        <dbReference type="Pfam" id="PF11774"/>
    </source>
</evidence>
<name>A0A543JRJ7_9PSEU</name>
<dbReference type="InterPro" id="IPR024412">
    <property type="entry name" value="Lsr2_dim_dom"/>
</dbReference>
<evidence type="ECO:0000313" key="5">
    <source>
        <dbReference type="EMBL" id="TQM85476.1"/>
    </source>
</evidence>
<comment type="caution">
    <text evidence="5">The sequence shown here is derived from an EMBL/GenBank/DDBJ whole genome shotgun (WGS) entry which is preliminary data.</text>
</comment>
<dbReference type="InterPro" id="IPR042261">
    <property type="entry name" value="Lsr2-like_dimerization"/>
</dbReference>
<dbReference type="InterPro" id="IPR036625">
    <property type="entry name" value="E3-bd_dom_sf"/>
</dbReference>
<evidence type="ECO:0000313" key="6">
    <source>
        <dbReference type="Proteomes" id="UP000316628"/>
    </source>
</evidence>
<proteinExistence type="predicted"/>
<organism evidence="5 6">
    <name type="scientific">Saccharothrix saharensis</name>
    <dbReference type="NCBI Taxonomy" id="571190"/>
    <lineage>
        <taxon>Bacteria</taxon>
        <taxon>Bacillati</taxon>
        <taxon>Actinomycetota</taxon>
        <taxon>Actinomycetes</taxon>
        <taxon>Pseudonocardiales</taxon>
        <taxon>Pseudonocardiaceae</taxon>
        <taxon>Saccharothrix</taxon>
    </lineage>
</organism>
<evidence type="ECO:0000259" key="4">
    <source>
        <dbReference type="Pfam" id="PF23359"/>
    </source>
</evidence>
<dbReference type="Pfam" id="PF23359">
    <property type="entry name" value="Lsr2_DNA-bd"/>
    <property type="match status" value="1"/>
</dbReference>
<dbReference type="Pfam" id="PF11774">
    <property type="entry name" value="Lsr2"/>
    <property type="match status" value="1"/>
</dbReference>
<dbReference type="Proteomes" id="UP000316628">
    <property type="component" value="Unassembled WGS sequence"/>
</dbReference>
<feature type="compositionally biased region" description="Basic residues" evidence="2">
    <location>
        <begin position="54"/>
        <end position="71"/>
    </location>
</feature>
<dbReference type="GO" id="GO:0003677">
    <property type="term" value="F:DNA binding"/>
    <property type="evidence" value="ECO:0007669"/>
    <property type="project" value="UniProtKB-KW"/>
</dbReference>
<sequence>MAQQTIVQLIDDLDGGEAHETVDFALDGVGYVIDLSTPNADKLRNLLADFVAKGRRAGGRSQRGNRQRRTRTTVPAGGDRQQNQAIREWARSQGRQIADRGRIPQALIEEFQQAHSA</sequence>
<dbReference type="EMBL" id="VFPP01000001">
    <property type="protein sequence ID" value="TQM85476.1"/>
    <property type="molecule type" value="Genomic_DNA"/>
</dbReference>
<feature type="domain" description="Lsr2 DNA-binding" evidence="4">
    <location>
        <begin position="79"/>
        <end position="114"/>
    </location>
</feature>
<protein>
    <submittedName>
        <fullName evidence="5">Lsr2 protein</fullName>
    </submittedName>
</protein>
<gene>
    <name evidence="5" type="ORF">FHX81_7959</name>
</gene>
<dbReference type="Gene3D" id="4.10.320.10">
    <property type="entry name" value="E3-binding domain"/>
    <property type="match status" value="1"/>
</dbReference>
<dbReference type="RefSeq" id="WP_141983506.1">
    <property type="nucleotide sequence ID" value="NZ_VFPP01000001.1"/>
</dbReference>
<feature type="region of interest" description="Disordered" evidence="2">
    <location>
        <begin position="54"/>
        <end position="83"/>
    </location>
</feature>
<keyword evidence="6" id="KW-1185">Reference proteome</keyword>
<dbReference type="GO" id="GO:0016746">
    <property type="term" value="F:acyltransferase activity"/>
    <property type="evidence" value="ECO:0007669"/>
    <property type="project" value="InterPro"/>
</dbReference>